<dbReference type="RefSeq" id="XP_024937588.1">
    <property type="nucleotide sequence ID" value="XM_025081820.1"/>
</dbReference>
<dbReference type="KEGG" id="ccin:107264578"/>
<dbReference type="AlphaFoldDB" id="A0AAJ7RB42"/>
<feature type="chain" id="PRO_5044709107" evidence="2">
    <location>
        <begin position="26"/>
        <end position="680"/>
    </location>
</feature>
<evidence type="ECO:0000313" key="3">
    <source>
        <dbReference type="Proteomes" id="UP000694920"/>
    </source>
</evidence>
<feature type="compositionally biased region" description="Low complexity" evidence="1">
    <location>
        <begin position="578"/>
        <end position="596"/>
    </location>
</feature>
<accession>A0AAJ7RB42</accession>
<evidence type="ECO:0000313" key="5">
    <source>
        <dbReference type="RefSeq" id="XP_024937588.1"/>
    </source>
</evidence>
<protein>
    <submittedName>
        <fullName evidence="4 5">Uncharacterized protein</fullName>
    </submittedName>
</protein>
<evidence type="ECO:0000256" key="2">
    <source>
        <dbReference type="SAM" id="SignalP"/>
    </source>
</evidence>
<sequence length="680" mass="76338">MKMANWIKWVLAACLCVSIFPGGSARYKMRRPPPPPQVYKKNWPIAQRISMGNTIHIGGGFSQKRPTYKPTNYRIRRPPVFNVLPTAWKTQAILGPMNNLAVLPLRPPVKEFHSMNKVPEYSPEYSPEYRPEAAVMPATHRTHVDEDKGPIHTIPAPNLGPADKPYNLGANSQENNPVESIRNYPADLSYNSNPQGNHVSNFAFGTIGTSAPSPQRTVTSPTSTQHHYEVTESNEVGFKDYRTVQPTYFTPEFDVTRLSTVVSPDLQTNEVFLNHPPGSNSGVIGTNLQFDHGQLGNPMQTNLHSSLHVGFPGTASQAPSAVGHQIPDLHVGHPAPAGPPLSATQLYDLLNSFPQQLTEQYTTGQQPQLQQHLLQQQLGQLFQPTGVTSFSQPQMHSFNYDEQANKQQQQQQQQQQQILVGQDYASGRVTADYNLEPQTNENLRSSNILPLHEEVSYPADAADQSENNIEYEESSNQQGQSTYFTKVGKDGSIATQFYTTLPSREAAEKLAALAAAGNVNSHLIGQLRKHQESQQNEGPMPPNHKDEEYRVIETSDQDPAQYNQQQEEYVDRQNYHRQQLQQQQQEMNDRYQQQQRQEQRQQDEQKNPLRIMVPELEEYSEDLEQQPSGGNTNAAEEYEYEEESAETTEVSPTSASGAKSTYKQKSITEYGTRLSSKTGK</sequence>
<keyword evidence="2" id="KW-0732">Signal</keyword>
<gene>
    <name evidence="4 5" type="primary">LOC107264578</name>
</gene>
<name>A0AAJ7RB42_CEPCN</name>
<feature type="region of interest" description="Disordered" evidence="1">
    <location>
        <begin position="527"/>
        <end position="546"/>
    </location>
</feature>
<feature type="compositionally biased region" description="Basic and acidic residues" evidence="1">
    <location>
        <begin position="597"/>
        <end position="607"/>
    </location>
</feature>
<feature type="compositionally biased region" description="Acidic residues" evidence="1">
    <location>
        <begin position="636"/>
        <end position="646"/>
    </location>
</feature>
<feature type="compositionally biased region" description="Polar residues" evidence="1">
    <location>
        <begin position="657"/>
        <end position="680"/>
    </location>
</feature>
<feature type="compositionally biased region" description="Polar residues" evidence="1">
    <location>
        <begin position="557"/>
        <end position="567"/>
    </location>
</feature>
<dbReference type="Proteomes" id="UP000694920">
    <property type="component" value="Unplaced"/>
</dbReference>
<reference evidence="4 5" key="1">
    <citation type="submission" date="2025-04" db="UniProtKB">
        <authorList>
            <consortium name="RefSeq"/>
        </authorList>
    </citation>
    <scope>IDENTIFICATION</scope>
</reference>
<feature type="signal peptide" evidence="2">
    <location>
        <begin position="1"/>
        <end position="25"/>
    </location>
</feature>
<dbReference type="RefSeq" id="XP_015588469.1">
    <property type="nucleotide sequence ID" value="XM_015732983.2"/>
</dbReference>
<organism evidence="3 5">
    <name type="scientific">Cephus cinctus</name>
    <name type="common">Wheat stem sawfly</name>
    <dbReference type="NCBI Taxonomy" id="211228"/>
    <lineage>
        <taxon>Eukaryota</taxon>
        <taxon>Metazoa</taxon>
        <taxon>Ecdysozoa</taxon>
        <taxon>Arthropoda</taxon>
        <taxon>Hexapoda</taxon>
        <taxon>Insecta</taxon>
        <taxon>Pterygota</taxon>
        <taxon>Neoptera</taxon>
        <taxon>Endopterygota</taxon>
        <taxon>Hymenoptera</taxon>
        <taxon>Cephoidea</taxon>
        <taxon>Cephidae</taxon>
        <taxon>Cephus</taxon>
    </lineage>
</organism>
<feature type="region of interest" description="Disordered" evidence="1">
    <location>
        <begin position="283"/>
        <end position="342"/>
    </location>
</feature>
<feature type="compositionally biased region" description="Low complexity" evidence="1">
    <location>
        <begin position="647"/>
        <end position="656"/>
    </location>
</feature>
<feature type="compositionally biased region" description="Acidic residues" evidence="1">
    <location>
        <begin position="615"/>
        <end position="624"/>
    </location>
</feature>
<proteinExistence type="predicted"/>
<keyword evidence="3" id="KW-1185">Reference proteome</keyword>
<dbReference type="GeneID" id="107264578"/>
<feature type="region of interest" description="Disordered" evidence="1">
    <location>
        <begin position="555"/>
        <end position="680"/>
    </location>
</feature>
<evidence type="ECO:0000256" key="1">
    <source>
        <dbReference type="SAM" id="MobiDB-lite"/>
    </source>
</evidence>
<evidence type="ECO:0000313" key="4">
    <source>
        <dbReference type="RefSeq" id="XP_015588469.1"/>
    </source>
</evidence>